<feature type="non-terminal residue" evidence="2">
    <location>
        <position position="68"/>
    </location>
</feature>
<accession>L7MLD4</accession>
<sequence>MALVDALVALLVVSIAEVALVPFIWVGNLAKYAKHALAAYKLSRVSEALAVIAGNRSFRANIANDSRP</sequence>
<evidence type="ECO:0000313" key="2">
    <source>
        <dbReference type="EMBL" id="JAA65031.1"/>
    </source>
</evidence>
<keyword evidence="1" id="KW-0812">Transmembrane</keyword>
<dbReference type="EMBL" id="GACK01000003">
    <property type="protein sequence ID" value="JAA65031.1"/>
    <property type="molecule type" value="mRNA"/>
</dbReference>
<name>L7MLD4_RHIPC</name>
<organism evidence="2">
    <name type="scientific">Rhipicephalus pulchellus</name>
    <name type="common">Yellow backed tick</name>
    <name type="synonym">Dermacentor pulchellus</name>
    <dbReference type="NCBI Taxonomy" id="72859"/>
    <lineage>
        <taxon>Eukaryota</taxon>
        <taxon>Metazoa</taxon>
        <taxon>Ecdysozoa</taxon>
        <taxon>Arthropoda</taxon>
        <taxon>Chelicerata</taxon>
        <taxon>Arachnida</taxon>
        <taxon>Acari</taxon>
        <taxon>Parasitiformes</taxon>
        <taxon>Ixodida</taxon>
        <taxon>Ixodoidea</taxon>
        <taxon>Ixodidae</taxon>
        <taxon>Rhipicephalinae</taxon>
        <taxon>Rhipicephalus</taxon>
        <taxon>Rhipicephalus</taxon>
    </lineage>
</organism>
<dbReference type="AlphaFoldDB" id="L7MLD4"/>
<proteinExistence type="evidence at transcript level"/>
<feature type="transmembrane region" description="Helical" evidence="1">
    <location>
        <begin position="6"/>
        <end position="26"/>
    </location>
</feature>
<keyword evidence="1" id="KW-1133">Transmembrane helix</keyword>
<reference evidence="2" key="2">
    <citation type="journal article" date="2015" name="J. Proteomics">
        <title>Sexual differences in the sialomes of the zebra tick, Rhipicephalus pulchellus.</title>
        <authorList>
            <person name="Tan A.W."/>
            <person name="Francischetti I.M."/>
            <person name="Slovak M."/>
            <person name="Kini R.M."/>
            <person name="Ribeiro J.M."/>
        </authorList>
    </citation>
    <scope>NUCLEOTIDE SEQUENCE</scope>
    <source>
        <tissue evidence="2">Salivary gland</tissue>
    </source>
</reference>
<evidence type="ECO:0000256" key="1">
    <source>
        <dbReference type="SAM" id="Phobius"/>
    </source>
</evidence>
<reference evidence="2" key="1">
    <citation type="submission" date="2012-11" db="EMBL/GenBank/DDBJ databases">
        <authorList>
            <person name="Lucero-Rivera Y.E."/>
            <person name="Tovar-Ramirez D."/>
        </authorList>
    </citation>
    <scope>NUCLEOTIDE SEQUENCE</scope>
    <source>
        <tissue evidence="2">Salivary gland</tissue>
    </source>
</reference>
<keyword evidence="1" id="KW-0472">Membrane</keyword>
<protein>
    <submittedName>
        <fullName evidence="2">Putative secreted peptide</fullName>
    </submittedName>
</protein>